<proteinExistence type="predicted"/>
<dbReference type="PROSITE" id="PS00463">
    <property type="entry name" value="ZN2_CY6_FUNGAL_1"/>
    <property type="match status" value="1"/>
</dbReference>
<dbReference type="AlphaFoldDB" id="A0A1J9REL9"/>
<dbReference type="Proteomes" id="UP000183809">
    <property type="component" value="Unassembled WGS sequence"/>
</dbReference>
<dbReference type="InterPro" id="IPR036864">
    <property type="entry name" value="Zn2-C6_fun-type_DNA-bd_sf"/>
</dbReference>
<dbReference type="GO" id="GO:0008270">
    <property type="term" value="F:zinc ion binding"/>
    <property type="evidence" value="ECO:0007669"/>
    <property type="project" value="InterPro"/>
</dbReference>
<name>A0A1J9REL9_9PEZI</name>
<dbReference type="GO" id="GO:0000981">
    <property type="term" value="F:DNA-binding transcription factor activity, RNA polymerase II-specific"/>
    <property type="evidence" value="ECO:0007669"/>
    <property type="project" value="InterPro"/>
</dbReference>
<dbReference type="InterPro" id="IPR001138">
    <property type="entry name" value="Zn2Cys6_DnaBD"/>
</dbReference>
<dbReference type="InterPro" id="IPR050987">
    <property type="entry name" value="AtrR-like"/>
</dbReference>
<dbReference type="PROSITE" id="PS50048">
    <property type="entry name" value="ZN2_CY6_FUNGAL_2"/>
    <property type="match status" value="1"/>
</dbReference>
<feature type="region of interest" description="Disordered" evidence="2">
    <location>
        <begin position="285"/>
        <end position="328"/>
    </location>
</feature>
<evidence type="ECO:0000259" key="3">
    <source>
        <dbReference type="PROSITE" id="PS50048"/>
    </source>
</evidence>
<dbReference type="SUPFAM" id="SSF57701">
    <property type="entry name" value="Zn2/Cys6 DNA-binding domain"/>
    <property type="match status" value="1"/>
</dbReference>
<dbReference type="SMART" id="SM00066">
    <property type="entry name" value="GAL4"/>
    <property type="match status" value="1"/>
</dbReference>
<evidence type="ECO:0000256" key="1">
    <source>
        <dbReference type="ARBA" id="ARBA00023242"/>
    </source>
</evidence>
<feature type="domain" description="Zn(2)-C6 fungal-type" evidence="3">
    <location>
        <begin position="43"/>
        <end position="73"/>
    </location>
</feature>
<protein>
    <submittedName>
        <fullName evidence="4">Transcription factor</fullName>
    </submittedName>
</protein>
<dbReference type="OrthoDB" id="9986881at2759"/>
<sequence length="480" mass="51277">MDDSGSAPPSSRPLERRATVGEASSPSHQPHRWRPRSKSVSNACERCRRRKIRCDGEVGPCSTCVRFCVACVRPPKLKVGAHRALASRIHQLEAQLADLGDAHSPAWSDSIPTTSLHLDTTFNSPQPSLSWDFSPSTHSAAASPAIQQPDIPTIEISECGGPASPTLLSPAPSLLSANSRCSTPDPYTITTPIILGCSAAQLAPPLLASPVSPPVSAYGSSQRSQWDFSPLFHGDASNDGACYLSPPPADRGGDPSSLSRRSSISSLGLDHDFYNAVALHPFSPFEEDPLPLPPSPSPNAFGERSRPNASSRPPTTTQPQPQTQTQTPTKFEAETLSDIFFDGIDPSRWPVEPAVHHACLDRVYDDDHHHNFPELSYSLRMARFLVFMTLAVGMRLRQRQAGARGTGGRGGFARVSEKTSTEGNALLGSCYGLAMRQAECAEFWCEVGAGEAAALLALFAAESGGGVVQGQGLEETDCCE</sequence>
<reference evidence="4 5" key="1">
    <citation type="submission" date="2016-10" db="EMBL/GenBank/DDBJ databases">
        <title>Proteomics and genomics reveal pathogen-plant mechanisms compatible with a hemibiotrophic lifestyle of Diplodia corticola.</title>
        <authorList>
            <person name="Fernandes I."/>
            <person name="De Jonge R."/>
            <person name="Van De Peer Y."/>
            <person name="Devreese B."/>
            <person name="Alves A."/>
            <person name="Esteves A.C."/>
        </authorList>
    </citation>
    <scope>NUCLEOTIDE SEQUENCE [LARGE SCALE GENOMIC DNA]</scope>
    <source>
        <strain evidence="4 5">CBS 112549</strain>
    </source>
</reference>
<keyword evidence="1" id="KW-0539">Nucleus</keyword>
<comment type="caution">
    <text evidence="4">The sequence shown here is derived from an EMBL/GenBank/DDBJ whole genome shotgun (WGS) entry which is preliminary data.</text>
</comment>
<evidence type="ECO:0000313" key="5">
    <source>
        <dbReference type="Proteomes" id="UP000183809"/>
    </source>
</evidence>
<feature type="compositionally biased region" description="Low complexity" evidence="2">
    <location>
        <begin position="313"/>
        <end position="328"/>
    </location>
</feature>
<dbReference type="EMBL" id="MNUE01000053">
    <property type="protein sequence ID" value="OJD31011.1"/>
    <property type="molecule type" value="Genomic_DNA"/>
</dbReference>
<gene>
    <name evidence="4" type="ORF">BKCO1_5300053</name>
</gene>
<dbReference type="PANTHER" id="PTHR46910">
    <property type="entry name" value="TRANSCRIPTION FACTOR PDR1"/>
    <property type="match status" value="1"/>
</dbReference>
<dbReference type="Gene3D" id="4.10.240.10">
    <property type="entry name" value="Zn(2)-C6 fungal-type DNA-binding domain"/>
    <property type="match status" value="1"/>
</dbReference>
<accession>A0A1J9REL9</accession>
<dbReference type="STRING" id="236234.A0A1J9REL9"/>
<dbReference type="PANTHER" id="PTHR46910:SF1">
    <property type="entry name" value="MISCELLANEOUS ZN(II)2CYS6 TRANSCRIPTION FACTOR (EUROFUNG)-RELATED"/>
    <property type="match status" value="1"/>
</dbReference>
<evidence type="ECO:0000256" key="2">
    <source>
        <dbReference type="SAM" id="MobiDB-lite"/>
    </source>
</evidence>
<feature type="region of interest" description="Disordered" evidence="2">
    <location>
        <begin position="239"/>
        <end position="262"/>
    </location>
</feature>
<keyword evidence="5" id="KW-1185">Reference proteome</keyword>
<dbReference type="Pfam" id="PF00172">
    <property type="entry name" value="Zn_clus"/>
    <property type="match status" value="1"/>
</dbReference>
<dbReference type="RefSeq" id="XP_020127271.1">
    <property type="nucleotide sequence ID" value="XM_020277162.1"/>
</dbReference>
<evidence type="ECO:0000313" key="4">
    <source>
        <dbReference type="EMBL" id="OJD31011.1"/>
    </source>
</evidence>
<dbReference type="GeneID" id="31017423"/>
<dbReference type="CDD" id="cd00067">
    <property type="entry name" value="GAL4"/>
    <property type="match status" value="1"/>
</dbReference>
<organism evidence="4 5">
    <name type="scientific">Diplodia corticola</name>
    <dbReference type="NCBI Taxonomy" id="236234"/>
    <lineage>
        <taxon>Eukaryota</taxon>
        <taxon>Fungi</taxon>
        <taxon>Dikarya</taxon>
        <taxon>Ascomycota</taxon>
        <taxon>Pezizomycotina</taxon>
        <taxon>Dothideomycetes</taxon>
        <taxon>Dothideomycetes incertae sedis</taxon>
        <taxon>Botryosphaeriales</taxon>
        <taxon>Botryosphaeriaceae</taxon>
        <taxon>Diplodia</taxon>
    </lineage>
</organism>
<feature type="region of interest" description="Disordered" evidence="2">
    <location>
        <begin position="1"/>
        <end position="39"/>
    </location>
</feature>